<sequence>MASGGLQINIALYRFLMIWAHTLCRQWVGIDQDQEHGRNGVDSPGARLTDTMVLASCLIRPAATLVRHLLTTTDPGQDGDLPTPSKGVHGNLEQHNSEQ</sequence>
<reference evidence="2 3" key="1">
    <citation type="submission" date="2019-07" db="EMBL/GenBank/DDBJ databases">
        <title>Whole genome shotgun sequence of Halomonas cupida NBRC 102219.</title>
        <authorList>
            <person name="Hosoyama A."/>
            <person name="Uohara A."/>
            <person name="Ohji S."/>
            <person name="Ichikawa N."/>
        </authorList>
    </citation>
    <scope>NUCLEOTIDE SEQUENCE [LARGE SCALE GENOMIC DNA]</scope>
    <source>
        <strain evidence="2 3">NBRC 102219</strain>
    </source>
</reference>
<accession>A0ABQ0WAI2</accession>
<evidence type="ECO:0000256" key="1">
    <source>
        <dbReference type="SAM" id="MobiDB-lite"/>
    </source>
</evidence>
<dbReference type="Proteomes" id="UP000321726">
    <property type="component" value="Unassembled WGS sequence"/>
</dbReference>
<name>A0ABQ0WAI2_9GAMM</name>
<evidence type="ECO:0000313" key="2">
    <source>
        <dbReference type="EMBL" id="GEN22616.1"/>
    </source>
</evidence>
<evidence type="ECO:0000313" key="3">
    <source>
        <dbReference type="Proteomes" id="UP000321726"/>
    </source>
</evidence>
<dbReference type="EMBL" id="BJXU01000017">
    <property type="protein sequence ID" value="GEN22616.1"/>
    <property type="molecule type" value="Genomic_DNA"/>
</dbReference>
<proteinExistence type="predicted"/>
<keyword evidence="3" id="KW-1185">Reference proteome</keyword>
<organism evidence="2 3">
    <name type="scientific">Halomonas cupida</name>
    <dbReference type="NCBI Taxonomy" id="44933"/>
    <lineage>
        <taxon>Bacteria</taxon>
        <taxon>Pseudomonadati</taxon>
        <taxon>Pseudomonadota</taxon>
        <taxon>Gammaproteobacteria</taxon>
        <taxon>Oceanospirillales</taxon>
        <taxon>Halomonadaceae</taxon>
        <taxon>Halomonas</taxon>
    </lineage>
</organism>
<protein>
    <submittedName>
        <fullName evidence="2">Uncharacterized protein</fullName>
    </submittedName>
</protein>
<comment type="caution">
    <text evidence="2">The sequence shown here is derived from an EMBL/GenBank/DDBJ whole genome shotgun (WGS) entry which is preliminary data.</text>
</comment>
<feature type="region of interest" description="Disordered" evidence="1">
    <location>
        <begin position="70"/>
        <end position="99"/>
    </location>
</feature>
<gene>
    <name evidence="2" type="ORF">HCU01_05650</name>
</gene>